<dbReference type="GO" id="GO:0009737">
    <property type="term" value="P:response to abscisic acid"/>
    <property type="evidence" value="ECO:0007669"/>
    <property type="project" value="InterPro"/>
</dbReference>
<dbReference type="InterPro" id="IPR044224">
    <property type="entry name" value="KOBITO1-like"/>
</dbReference>
<dbReference type="EMBL" id="JASFZW010000002">
    <property type="protein sequence ID" value="KAK2080010.1"/>
    <property type="molecule type" value="Genomic_DNA"/>
</dbReference>
<gene>
    <name evidence="1" type="ORF">QBZ16_002405</name>
</gene>
<dbReference type="GO" id="GO:0030244">
    <property type="term" value="P:cellulose biosynthetic process"/>
    <property type="evidence" value="ECO:0007669"/>
    <property type="project" value="InterPro"/>
</dbReference>
<evidence type="ECO:0000313" key="2">
    <source>
        <dbReference type="Proteomes" id="UP001255856"/>
    </source>
</evidence>
<evidence type="ECO:0000313" key="1">
    <source>
        <dbReference type="EMBL" id="KAK2080010.1"/>
    </source>
</evidence>
<keyword evidence="2" id="KW-1185">Reference proteome</keyword>
<accession>A0AAD9MLN9</accession>
<organism evidence="1 2">
    <name type="scientific">Prototheca wickerhamii</name>
    <dbReference type="NCBI Taxonomy" id="3111"/>
    <lineage>
        <taxon>Eukaryota</taxon>
        <taxon>Viridiplantae</taxon>
        <taxon>Chlorophyta</taxon>
        <taxon>core chlorophytes</taxon>
        <taxon>Trebouxiophyceae</taxon>
        <taxon>Chlorellales</taxon>
        <taxon>Chlorellaceae</taxon>
        <taxon>Prototheca</taxon>
    </lineage>
</organism>
<dbReference type="PANTHER" id="PTHR46701:SF7">
    <property type="entry name" value="GLYCOSYLTRANSFERASE-LIKE KOBITO 1"/>
    <property type="match status" value="1"/>
</dbReference>
<reference evidence="1" key="1">
    <citation type="submission" date="2021-01" db="EMBL/GenBank/DDBJ databases">
        <authorList>
            <person name="Eckstrom K.M.E."/>
        </authorList>
    </citation>
    <scope>NUCLEOTIDE SEQUENCE</scope>
    <source>
        <strain evidence="1">UVCC 0001</strain>
    </source>
</reference>
<dbReference type="PANTHER" id="PTHR46701">
    <property type="entry name" value="GLYCOSYLTRANSFERASE-LIKE KOBITO 1"/>
    <property type="match status" value="1"/>
</dbReference>
<dbReference type="Proteomes" id="UP001255856">
    <property type="component" value="Unassembled WGS sequence"/>
</dbReference>
<protein>
    <submittedName>
        <fullName evidence="1">Uncharacterized protein</fullName>
    </submittedName>
</protein>
<comment type="caution">
    <text evidence="1">The sequence shown here is derived from an EMBL/GenBank/DDBJ whole genome shotgun (WGS) entry which is preliminary data.</text>
</comment>
<dbReference type="AlphaFoldDB" id="A0AAD9MLN9"/>
<proteinExistence type="predicted"/>
<sequence>MGCRVRPGGSVACVGPGPADLPALAADQPLSLGLTNCSRGLTRADRNQLSKEVINIVRSLANDNPWLATVLEEPQGLFTKGEGPEPIATEVPRPVDEVFGRQTDTSVPGVEDVHAELKKILDDGVATMATTVPVALRRQKRTSALDLGVVASDDLRDVESIPIRVRFLNRLAAEVAERGLDAHVAIVATVGADLAGVRKELLPWMQYHTELGILYNGHDEAAVAALEQVRHVSLIHVHPPWASAKDGALLDLYAGLSRQWKGRPGNYALMVTQGYGQQEALARAKRDGVHWLLHLDPDELFYPGGPSTSIASTLARVPAHVASVRFMNHEGQAEAGDLVNRYEQISLFRVHKHDITPEAHYYRNRFKLGANPSFLILYANGKSAVRVDAPGVHHRGPHFWGGEPSPRWQSTSNPDGEFTTIVDDASVVLHYTYSYMSDVEQKAHRSCPDEYLAAARAGDKSKLHECFVIQTDQDAYIAAATGPEAVRDFFYSRFVLSEGVSVACRDPDLSMKARGRLGWCSLTDIPRITYLLEKIGLYRRIHLPAMVLRHHEQRIVEMQRGGFVDAGTTVAAPANVTTALTLEAGDYTDA</sequence>
<name>A0AAD9MLN9_PROWI</name>